<dbReference type="InterPro" id="IPR036390">
    <property type="entry name" value="WH_DNA-bd_sf"/>
</dbReference>
<dbReference type="SUPFAM" id="SSF46785">
    <property type="entry name" value="Winged helix' DNA-binding domain"/>
    <property type="match status" value="1"/>
</dbReference>
<dbReference type="InterPro" id="IPR036388">
    <property type="entry name" value="WH-like_DNA-bd_sf"/>
</dbReference>
<dbReference type="PANTHER" id="PTHR30537">
    <property type="entry name" value="HTH-TYPE TRANSCRIPTIONAL REGULATOR"/>
    <property type="match status" value="1"/>
</dbReference>
<proteinExistence type="inferred from homology"/>
<evidence type="ECO:0000313" key="9">
    <source>
        <dbReference type="EMBL" id="GAJ97099.1"/>
    </source>
</evidence>
<dbReference type="InterPro" id="IPR058163">
    <property type="entry name" value="LysR-type_TF_proteobact-type"/>
</dbReference>
<comment type="caution">
    <text evidence="9">The sequence shown here is derived from an EMBL/GenBank/DDBJ whole genome shotgun (WGS) entry which is preliminary data.</text>
</comment>
<evidence type="ECO:0000256" key="1">
    <source>
        <dbReference type="ARBA" id="ARBA00009437"/>
    </source>
</evidence>
<dbReference type="InterPro" id="IPR005119">
    <property type="entry name" value="LysR_subst-bd"/>
</dbReference>
<sequence length="307" mass="34029">MKSLTSIAAFVYAAEQQNYVAVARILGISPSAIAKAIVRLESHLGVRLFNRTTRSVSLTEEGALFYERCKHIINDLNDAEATIIQSRERPRGRLRVSVPHIVGHHLLMPILPVFAEKFPEIELDIDFEDHVVDLVTEGIDVVVRSGDLTDSGLIARPLGGQHFVICASPRYLSRHGRPETPSDLARHACIHFKYPSSGRIAQWAFAHARDRSMLPRSLTINNSDAALRAALDDMGLVHLPVYVARPRIEDGSLVPVLTSYMAQFGSLSLLWPSNRQLLPKVRAFVDTVIEGLGARPEVFQPFTTKAS</sequence>
<evidence type="ECO:0000256" key="3">
    <source>
        <dbReference type="ARBA" id="ARBA00023125"/>
    </source>
</evidence>
<keyword evidence="4" id="KW-0804">Transcription</keyword>
<comment type="function">
    <text evidence="5">Transcriptional regulator of the ttuABCDE tartrate utilization operon.</text>
</comment>
<evidence type="ECO:0000256" key="4">
    <source>
        <dbReference type="ARBA" id="ARBA00023163"/>
    </source>
</evidence>
<evidence type="ECO:0000256" key="5">
    <source>
        <dbReference type="ARBA" id="ARBA00054626"/>
    </source>
</evidence>
<evidence type="ECO:0000256" key="7">
    <source>
        <dbReference type="ARBA" id="ARBA00083243"/>
    </source>
</evidence>
<dbReference type="Pfam" id="PF03466">
    <property type="entry name" value="LysR_substrate"/>
    <property type="match status" value="1"/>
</dbReference>
<protein>
    <recommendedName>
        <fullName evidence="6">HTH-type transcriptional regulator TtuA</fullName>
    </recommendedName>
    <alternativeName>
        <fullName evidence="7">Tartrate utilization transcriptional regulator</fullName>
    </alternativeName>
</protein>
<dbReference type="RefSeq" id="WP_042477671.1">
    <property type="nucleotide sequence ID" value="NZ_BAYX01000031.1"/>
</dbReference>
<keyword evidence="3" id="KW-0238">DNA-binding</keyword>
<dbReference type="EMBL" id="BAYX01000031">
    <property type="protein sequence ID" value="GAJ97099.1"/>
    <property type="molecule type" value="Genomic_DNA"/>
</dbReference>
<evidence type="ECO:0000259" key="8">
    <source>
        <dbReference type="PROSITE" id="PS50931"/>
    </source>
</evidence>
<name>A0AA87QFC6_RHIRH</name>
<evidence type="ECO:0000313" key="10">
    <source>
        <dbReference type="Proteomes" id="UP000026941"/>
    </source>
</evidence>
<organism evidence="9 10">
    <name type="scientific">Rhizobium rhizogenes NBRC 13257</name>
    <dbReference type="NCBI Taxonomy" id="1220581"/>
    <lineage>
        <taxon>Bacteria</taxon>
        <taxon>Pseudomonadati</taxon>
        <taxon>Pseudomonadota</taxon>
        <taxon>Alphaproteobacteria</taxon>
        <taxon>Hyphomicrobiales</taxon>
        <taxon>Rhizobiaceae</taxon>
        <taxon>Rhizobium/Agrobacterium group</taxon>
        <taxon>Rhizobium</taxon>
    </lineage>
</organism>
<feature type="domain" description="HTH lysR-type" evidence="8">
    <location>
        <begin position="1"/>
        <end position="59"/>
    </location>
</feature>
<keyword evidence="2" id="KW-0805">Transcription regulation</keyword>
<dbReference type="GO" id="GO:0003700">
    <property type="term" value="F:DNA-binding transcription factor activity"/>
    <property type="evidence" value="ECO:0007669"/>
    <property type="project" value="InterPro"/>
</dbReference>
<dbReference type="GO" id="GO:0043565">
    <property type="term" value="F:sequence-specific DNA binding"/>
    <property type="evidence" value="ECO:0007669"/>
    <property type="project" value="TreeGrafter"/>
</dbReference>
<dbReference type="FunFam" id="1.10.10.10:FF:000001">
    <property type="entry name" value="LysR family transcriptional regulator"/>
    <property type="match status" value="1"/>
</dbReference>
<dbReference type="InterPro" id="IPR000847">
    <property type="entry name" value="LysR_HTH_N"/>
</dbReference>
<dbReference type="Gene3D" id="3.40.190.290">
    <property type="match status" value="1"/>
</dbReference>
<reference evidence="9 10" key="1">
    <citation type="submission" date="2014-05" db="EMBL/GenBank/DDBJ databases">
        <title>Whole genome shotgun sequence of Rhizobium rhizogenes NBRC 13257.</title>
        <authorList>
            <person name="Katano-Makiyama Y."/>
            <person name="Hosoyama A."/>
            <person name="Hashimoto M."/>
            <person name="Hosoyama Y."/>
            <person name="Noguchi M."/>
            <person name="Tsuchikane K."/>
            <person name="Kimura A."/>
            <person name="Ohji S."/>
            <person name="Ichikawa N."/>
            <person name="Yamazoe A."/>
            <person name="Fujita N."/>
        </authorList>
    </citation>
    <scope>NUCLEOTIDE SEQUENCE [LARGE SCALE GENOMIC DNA]</scope>
    <source>
        <strain evidence="9 10">NBRC 13257</strain>
    </source>
</reference>
<evidence type="ECO:0000256" key="6">
    <source>
        <dbReference type="ARBA" id="ARBA00067332"/>
    </source>
</evidence>
<gene>
    <name evidence="9" type="ORF">RRH01S_31_00310</name>
</gene>
<comment type="similarity">
    <text evidence="1">Belongs to the LysR transcriptional regulatory family.</text>
</comment>
<dbReference type="Pfam" id="PF00126">
    <property type="entry name" value="HTH_1"/>
    <property type="match status" value="1"/>
</dbReference>
<dbReference type="AlphaFoldDB" id="A0AA87QFC6"/>
<dbReference type="GO" id="GO:0006351">
    <property type="term" value="P:DNA-templated transcription"/>
    <property type="evidence" value="ECO:0007669"/>
    <property type="project" value="TreeGrafter"/>
</dbReference>
<evidence type="ECO:0000256" key="2">
    <source>
        <dbReference type="ARBA" id="ARBA00023015"/>
    </source>
</evidence>
<dbReference type="CDD" id="cd08476">
    <property type="entry name" value="PBP2_CrgA_like_7"/>
    <property type="match status" value="1"/>
</dbReference>
<dbReference type="SUPFAM" id="SSF53850">
    <property type="entry name" value="Periplasmic binding protein-like II"/>
    <property type="match status" value="1"/>
</dbReference>
<dbReference type="Proteomes" id="UP000026941">
    <property type="component" value="Unassembled WGS sequence"/>
</dbReference>
<dbReference type="Gene3D" id="1.10.10.10">
    <property type="entry name" value="Winged helix-like DNA-binding domain superfamily/Winged helix DNA-binding domain"/>
    <property type="match status" value="1"/>
</dbReference>
<dbReference type="PANTHER" id="PTHR30537:SF72">
    <property type="entry name" value="LYSR FAMILY TRANSCRIPTIONAL REGULATOR"/>
    <property type="match status" value="1"/>
</dbReference>
<accession>A0AA87QFC6</accession>
<dbReference type="PROSITE" id="PS50931">
    <property type="entry name" value="HTH_LYSR"/>
    <property type="match status" value="1"/>
</dbReference>